<evidence type="ECO:0000256" key="1">
    <source>
        <dbReference type="ARBA" id="ARBA00001933"/>
    </source>
</evidence>
<dbReference type="EMBL" id="NNAK01000052">
    <property type="protein sequence ID" value="OZP01656.1"/>
    <property type="molecule type" value="Genomic_DNA"/>
</dbReference>
<protein>
    <recommendedName>
        <fullName evidence="3">glutamate decarboxylase</fullName>
        <ecNumber evidence="3">4.1.1.15</ecNumber>
    </recommendedName>
</protein>
<gene>
    <name evidence="8" type="ORF">CG702_18990</name>
</gene>
<dbReference type="InterPro" id="IPR015424">
    <property type="entry name" value="PyrdxlP-dep_Trfase"/>
</dbReference>
<dbReference type="GO" id="GO:0030170">
    <property type="term" value="F:pyridoxal phosphate binding"/>
    <property type="evidence" value="ECO:0007669"/>
    <property type="project" value="InterPro"/>
</dbReference>
<dbReference type="FunFam" id="4.10.280.50:FF:000001">
    <property type="entry name" value="Glutamate decarboxylase"/>
    <property type="match status" value="1"/>
</dbReference>
<dbReference type="Gene3D" id="4.10.280.50">
    <property type="match status" value="1"/>
</dbReference>
<dbReference type="EC" id="4.1.1.15" evidence="3"/>
<proteinExistence type="inferred from homology"/>
<dbReference type="SUPFAM" id="SSF53383">
    <property type="entry name" value="PLP-dependent transferases"/>
    <property type="match status" value="1"/>
</dbReference>
<dbReference type="InterPro" id="IPR010107">
    <property type="entry name" value="Glutamate_decarboxylase"/>
</dbReference>
<dbReference type="Proteomes" id="UP000264870">
    <property type="component" value="Unassembled WGS sequence"/>
</dbReference>
<dbReference type="Pfam" id="PF00282">
    <property type="entry name" value="Pyridoxal_deC"/>
    <property type="match status" value="1"/>
</dbReference>
<sequence>MDQKLLTDFRSELLDSRFGAKAISTIAESKRFPLHEMRDDVAFQIINDELYLDGNARQNLATFCQTWDDENVHKLMDLSINKNWIDKEEYPQSAAIDLRCVNMVADLWHAPAPKNG</sequence>
<evidence type="ECO:0000256" key="2">
    <source>
        <dbReference type="ARBA" id="ARBA00009533"/>
    </source>
</evidence>
<dbReference type="PANTHER" id="PTHR43321">
    <property type="entry name" value="GLUTAMATE DECARBOXYLASE"/>
    <property type="match status" value="1"/>
</dbReference>
<comment type="caution">
    <text evidence="8">The sequence shown here is derived from an EMBL/GenBank/DDBJ whole genome shotgun (WGS) entry which is preliminary data.</text>
</comment>
<dbReference type="GO" id="GO:0004351">
    <property type="term" value="F:glutamate decarboxylase activity"/>
    <property type="evidence" value="ECO:0007669"/>
    <property type="project" value="UniProtKB-EC"/>
</dbReference>
<evidence type="ECO:0000256" key="5">
    <source>
        <dbReference type="ARBA" id="ARBA00023239"/>
    </source>
</evidence>
<dbReference type="AlphaFoldDB" id="A0AB73PW34"/>
<dbReference type="GO" id="GO:0005829">
    <property type="term" value="C:cytosol"/>
    <property type="evidence" value="ECO:0007669"/>
    <property type="project" value="TreeGrafter"/>
</dbReference>
<reference evidence="8 9" key="1">
    <citation type="submission" date="2017-07" db="EMBL/GenBank/DDBJ databases">
        <authorList>
            <person name="Zhi S."/>
            <person name="Banting G."/>
            <person name="Neumann N."/>
        </authorList>
    </citation>
    <scope>NUCLEOTIDE SEQUENCE [LARGE SCALE GENOMIC DNA]</scope>
    <source>
        <strain evidence="8 9">WW41</strain>
    </source>
</reference>
<evidence type="ECO:0000256" key="6">
    <source>
        <dbReference type="ARBA" id="ARBA00048868"/>
    </source>
</evidence>
<evidence type="ECO:0000256" key="4">
    <source>
        <dbReference type="ARBA" id="ARBA00022898"/>
    </source>
</evidence>
<dbReference type="RefSeq" id="WP_000372187.1">
    <property type="nucleotide sequence ID" value="NZ_BDOW01000037.1"/>
</dbReference>
<evidence type="ECO:0000256" key="7">
    <source>
        <dbReference type="RuleBase" id="RU000382"/>
    </source>
</evidence>
<keyword evidence="4 7" id="KW-0663">Pyridoxal phosphate</keyword>
<evidence type="ECO:0000313" key="9">
    <source>
        <dbReference type="Proteomes" id="UP000264870"/>
    </source>
</evidence>
<comment type="similarity">
    <text evidence="2 7">Belongs to the group II decarboxylase family.</text>
</comment>
<accession>A0AB73PW34</accession>
<dbReference type="PANTHER" id="PTHR43321:SF3">
    <property type="entry name" value="GLUTAMATE DECARBOXYLASE"/>
    <property type="match status" value="1"/>
</dbReference>
<evidence type="ECO:0000256" key="3">
    <source>
        <dbReference type="ARBA" id="ARBA00012421"/>
    </source>
</evidence>
<keyword evidence="5 7" id="KW-0456">Lyase</keyword>
<dbReference type="Gene3D" id="3.40.640.10">
    <property type="entry name" value="Type I PLP-dependent aspartate aminotransferase-like (Major domain)"/>
    <property type="match status" value="1"/>
</dbReference>
<comment type="cofactor">
    <cofactor evidence="1 7">
        <name>pyridoxal 5'-phosphate</name>
        <dbReference type="ChEBI" id="CHEBI:597326"/>
    </cofactor>
</comment>
<feature type="non-terminal residue" evidence="8">
    <location>
        <position position="116"/>
    </location>
</feature>
<evidence type="ECO:0000313" key="8">
    <source>
        <dbReference type="EMBL" id="OZP01656.1"/>
    </source>
</evidence>
<comment type="catalytic activity">
    <reaction evidence="6">
        <text>L-glutamate + H(+) = 4-aminobutanoate + CO2</text>
        <dbReference type="Rhea" id="RHEA:17785"/>
        <dbReference type="ChEBI" id="CHEBI:15378"/>
        <dbReference type="ChEBI" id="CHEBI:16526"/>
        <dbReference type="ChEBI" id="CHEBI:29985"/>
        <dbReference type="ChEBI" id="CHEBI:59888"/>
        <dbReference type="EC" id="4.1.1.15"/>
    </reaction>
</comment>
<dbReference type="GO" id="GO:0006538">
    <property type="term" value="P:L-glutamate catabolic process"/>
    <property type="evidence" value="ECO:0007669"/>
    <property type="project" value="TreeGrafter"/>
</dbReference>
<dbReference type="InterPro" id="IPR015421">
    <property type="entry name" value="PyrdxlP-dep_Trfase_major"/>
</dbReference>
<name>A0AB73PW34_ECOLX</name>
<organism evidence="8 9">
    <name type="scientific">Escherichia coli</name>
    <dbReference type="NCBI Taxonomy" id="562"/>
    <lineage>
        <taxon>Bacteria</taxon>
        <taxon>Pseudomonadati</taxon>
        <taxon>Pseudomonadota</taxon>
        <taxon>Gammaproteobacteria</taxon>
        <taxon>Enterobacterales</taxon>
        <taxon>Enterobacteriaceae</taxon>
        <taxon>Escherichia</taxon>
    </lineage>
</organism>
<dbReference type="InterPro" id="IPR002129">
    <property type="entry name" value="PyrdxlP-dep_de-COase"/>
</dbReference>